<proteinExistence type="predicted"/>
<dbReference type="GO" id="GO:0016787">
    <property type="term" value="F:hydrolase activity"/>
    <property type="evidence" value="ECO:0007669"/>
    <property type="project" value="UniProtKB-KW"/>
</dbReference>
<dbReference type="AlphaFoldDB" id="A0A5B6TKR0"/>
<keyword evidence="4" id="KW-1185">Reference proteome</keyword>
<dbReference type="SUPFAM" id="SSF56601">
    <property type="entry name" value="beta-lactamase/transpeptidase-like"/>
    <property type="match status" value="1"/>
</dbReference>
<evidence type="ECO:0000259" key="2">
    <source>
        <dbReference type="Pfam" id="PF00144"/>
    </source>
</evidence>
<organism evidence="3 4">
    <name type="scientific">Rufibacter hautae</name>
    <dbReference type="NCBI Taxonomy" id="2595005"/>
    <lineage>
        <taxon>Bacteria</taxon>
        <taxon>Pseudomonadati</taxon>
        <taxon>Bacteroidota</taxon>
        <taxon>Cytophagia</taxon>
        <taxon>Cytophagales</taxon>
        <taxon>Hymenobacteraceae</taxon>
        <taxon>Rufibacter</taxon>
    </lineage>
</organism>
<dbReference type="EMBL" id="VKKY01000001">
    <property type="protein sequence ID" value="KAA3440883.1"/>
    <property type="molecule type" value="Genomic_DNA"/>
</dbReference>
<protein>
    <submittedName>
        <fullName evidence="3">Serine hydrolase</fullName>
    </submittedName>
</protein>
<dbReference type="PANTHER" id="PTHR43283">
    <property type="entry name" value="BETA-LACTAMASE-RELATED"/>
    <property type="match status" value="1"/>
</dbReference>
<gene>
    <name evidence="3" type="ORF">FOA19_06315</name>
</gene>
<keyword evidence="1 3" id="KW-0378">Hydrolase</keyword>
<reference evidence="3 4" key="1">
    <citation type="submission" date="2019-07" db="EMBL/GenBank/DDBJ databases">
        <title>Rufibacter sp. nov., isolated from lake sediment.</title>
        <authorList>
            <person name="Qu J.-H."/>
        </authorList>
    </citation>
    <scope>NUCLEOTIDE SEQUENCE [LARGE SCALE GENOMIC DNA]</scope>
    <source>
        <strain evidence="3 4">NBS58-1</strain>
    </source>
</reference>
<dbReference type="PANTHER" id="PTHR43283:SF11">
    <property type="entry name" value="BETA-LACTAMASE-RELATED DOMAIN-CONTAINING PROTEIN"/>
    <property type="match status" value="1"/>
</dbReference>
<dbReference type="InterPro" id="IPR050789">
    <property type="entry name" value="Diverse_Enzym_Activities"/>
</dbReference>
<evidence type="ECO:0000256" key="1">
    <source>
        <dbReference type="ARBA" id="ARBA00022801"/>
    </source>
</evidence>
<dbReference type="InterPro" id="IPR012338">
    <property type="entry name" value="Beta-lactam/transpept-like"/>
</dbReference>
<accession>A0A5B6TKR0</accession>
<name>A0A5B6TKR0_9BACT</name>
<dbReference type="OrthoDB" id="1185352at2"/>
<dbReference type="Pfam" id="PF00144">
    <property type="entry name" value="Beta-lactamase"/>
    <property type="match status" value="1"/>
</dbReference>
<comment type="caution">
    <text evidence="3">The sequence shown here is derived from an EMBL/GenBank/DDBJ whole genome shotgun (WGS) entry which is preliminary data.</text>
</comment>
<evidence type="ECO:0000313" key="3">
    <source>
        <dbReference type="EMBL" id="KAA3440883.1"/>
    </source>
</evidence>
<sequence>MDPELLAQAVLYAQTQETKWPRDFSNQEEVFGKLLGPIPASRAGTNGIILRHGYIVAEWGDTKSVDPTYSIAKSFLSTILGITVDKGMIKDIQDPVGQYIKDGGYDSEHNRKVTWQHHAQQTSEWEGALFGKTHTFVGKEEFGSGERKPRELKEPGTFYEYNDVRINRMSLSLLRLWEKPLPQVLKERVMDPIGASETWQYLPYRNSLVEVDGKQLPSVSGGTRWGGGLWINTRDEARFGYLFLRQGKWKNKQIVSNEWVREATTPSPHGPDYGYLWWLNTQKKQWPNAPSTSFAALGAGSNTIWVDPEHDLVVVWRWHGTNGDEFFKRIIAAVKQ</sequence>
<dbReference type="Proteomes" id="UP000324133">
    <property type="component" value="Unassembled WGS sequence"/>
</dbReference>
<dbReference type="Gene3D" id="3.40.710.10">
    <property type="entry name" value="DD-peptidase/beta-lactamase superfamily"/>
    <property type="match status" value="1"/>
</dbReference>
<evidence type="ECO:0000313" key="4">
    <source>
        <dbReference type="Proteomes" id="UP000324133"/>
    </source>
</evidence>
<feature type="domain" description="Beta-lactamase-related" evidence="2">
    <location>
        <begin position="63"/>
        <end position="327"/>
    </location>
</feature>
<dbReference type="InterPro" id="IPR001466">
    <property type="entry name" value="Beta-lactam-related"/>
</dbReference>